<dbReference type="WBParaSite" id="Pan_g655.t1">
    <property type="protein sequence ID" value="Pan_g655.t1"/>
    <property type="gene ID" value="Pan_g655"/>
</dbReference>
<dbReference type="Pfam" id="PF07062">
    <property type="entry name" value="Clc-like"/>
    <property type="match status" value="1"/>
</dbReference>
<evidence type="ECO:0000256" key="1">
    <source>
        <dbReference type="ARBA" id="ARBA00004141"/>
    </source>
</evidence>
<comment type="subcellular location">
    <subcellularLocation>
        <location evidence="1">Membrane</location>
        <topology evidence="1">Multi-pass membrane protein</topology>
    </subcellularLocation>
</comment>
<dbReference type="Gene3D" id="1.20.140.150">
    <property type="match status" value="1"/>
</dbReference>
<evidence type="ECO:0000256" key="3">
    <source>
        <dbReference type="ARBA" id="ARBA00022989"/>
    </source>
</evidence>
<protein>
    <submittedName>
        <fullName evidence="8">Clc-like protein</fullName>
    </submittedName>
</protein>
<dbReference type="Proteomes" id="UP000492821">
    <property type="component" value="Unassembled WGS sequence"/>
</dbReference>
<evidence type="ECO:0000313" key="7">
    <source>
        <dbReference type="Proteomes" id="UP000492821"/>
    </source>
</evidence>
<dbReference type="PANTHER" id="PTHR10671">
    <property type="entry name" value="EPITHELIAL MEMBRANE PROTEIN-RELATED"/>
    <property type="match status" value="1"/>
</dbReference>
<keyword evidence="7" id="KW-1185">Reference proteome</keyword>
<dbReference type="InterPro" id="IPR017974">
    <property type="entry name" value="Claudin_CS"/>
</dbReference>
<dbReference type="PROSITE" id="PS01346">
    <property type="entry name" value="CLAUDIN"/>
    <property type="match status" value="1"/>
</dbReference>
<sequence>MLLTSVEVSEHESVLSLIKPNDGLGLCILEHCSSIHPIEPHKNAPSQPTSQNYISAMALDFQCSFQVPAFVTAIIAWLLSFAALLTPAWQVVYARELQQWIQSGLWMNCQTRPSGMYTCTYTFDESDFNFYTSAEIVNWRTPPFYAWQRRLLIVYLIGQFIAFISIVSFCCGLQPAGRRISAVVFIAAISIALCLHAGCTVVFTFFSQLVEYRFYHVSVSGIYEKHRGYSYYIEIFAVVFYFISLLFAIVHLITSKRLENRFSNPASSTASNAFKFSDRFVGTDPSGDYRQVESYYYPRPGSSASANLSAMDAYEARYASRALPPLPK</sequence>
<feature type="transmembrane region" description="Helical" evidence="6">
    <location>
        <begin position="183"/>
        <end position="209"/>
    </location>
</feature>
<feature type="transmembrane region" description="Helical" evidence="6">
    <location>
        <begin position="67"/>
        <end position="89"/>
    </location>
</feature>
<dbReference type="GO" id="GO:0005886">
    <property type="term" value="C:plasma membrane"/>
    <property type="evidence" value="ECO:0007669"/>
    <property type="project" value="TreeGrafter"/>
</dbReference>
<evidence type="ECO:0000313" key="8">
    <source>
        <dbReference type="WBParaSite" id="Pan_g655.t1"/>
    </source>
</evidence>
<keyword evidence="3 6" id="KW-1133">Transmembrane helix</keyword>
<keyword evidence="2 6" id="KW-0812">Transmembrane</keyword>
<evidence type="ECO:0000256" key="6">
    <source>
        <dbReference type="SAM" id="Phobius"/>
    </source>
</evidence>
<evidence type="ECO:0000256" key="5">
    <source>
        <dbReference type="ARBA" id="ARBA00060861"/>
    </source>
</evidence>
<dbReference type="AlphaFoldDB" id="A0A7E4W546"/>
<keyword evidence="4 6" id="KW-0472">Membrane</keyword>
<comment type="similarity">
    <text evidence="5">Belongs to the Clc family.</text>
</comment>
<dbReference type="PANTHER" id="PTHR10671:SF54">
    <property type="entry name" value="CLC-LIKE PROTEIN 2"/>
    <property type="match status" value="1"/>
</dbReference>
<dbReference type="InterPro" id="IPR050579">
    <property type="entry name" value="PMP-22/EMP/MP20-like"/>
</dbReference>
<proteinExistence type="inferred from homology"/>
<organism evidence="7 8">
    <name type="scientific">Panagrellus redivivus</name>
    <name type="common">Microworm</name>
    <dbReference type="NCBI Taxonomy" id="6233"/>
    <lineage>
        <taxon>Eukaryota</taxon>
        <taxon>Metazoa</taxon>
        <taxon>Ecdysozoa</taxon>
        <taxon>Nematoda</taxon>
        <taxon>Chromadorea</taxon>
        <taxon>Rhabditida</taxon>
        <taxon>Tylenchina</taxon>
        <taxon>Panagrolaimomorpha</taxon>
        <taxon>Panagrolaimoidea</taxon>
        <taxon>Panagrolaimidae</taxon>
        <taxon>Panagrellus</taxon>
    </lineage>
</organism>
<feature type="transmembrane region" description="Helical" evidence="6">
    <location>
        <begin position="152"/>
        <end position="171"/>
    </location>
</feature>
<evidence type="ECO:0000256" key="2">
    <source>
        <dbReference type="ARBA" id="ARBA00022692"/>
    </source>
</evidence>
<reference evidence="8" key="2">
    <citation type="submission" date="2020-10" db="UniProtKB">
        <authorList>
            <consortium name="WormBaseParasite"/>
        </authorList>
    </citation>
    <scope>IDENTIFICATION</scope>
</reference>
<dbReference type="FunFam" id="1.20.140.150:FF:000042">
    <property type="entry name" value="Clc-like protein 2"/>
    <property type="match status" value="1"/>
</dbReference>
<accession>A0A7E4W546</accession>
<feature type="transmembrane region" description="Helical" evidence="6">
    <location>
        <begin position="229"/>
        <end position="253"/>
    </location>
</feature>
<name>A0A7E4W546_PANRE</name>
<reference evidence="7" key="1">
    <citation type="journal article" date="2013" name="Genetics">
        <title>The draft genome and transcriptome of Panagrellus redivivus are shaped by the harsh demands of a free-living lifestyle.</title>
        <authorList>
            <person name="Srinivasan J."/>
            <person name="Dillman A.R."/>
            <person name="Macchietto M.G."/>
            <person name="Heikkinen L."/>
            <person name="Lakso M."/>
            <person name="Fracchia K.M."/>
            <person name="Antoshechkin I."/>
            <person name="Mortazavi A."/>
            <person name="Wong G."/>
            <person name="Sternberg P.W."/>
        </authorList>
    </citation>
    <scope>NUCLEOTIDE SEQUENCE [LARGE SCALE GENOMIC DNA]</scope>
    <source>
        <strain evidence="7">MT8872</strain>
    </source>
</reference>
<dbReference type="InterPro" id="IPR010761">
    <property type="entry name" value="Clc_prot-like"/>
</dbReference>
<evidence type="ECO:0000256" key="4">
    <source>
        <dbReference type="ARBA" id="ARBA00023136"/>
    </source>
</evidence>